<comment type="subcellular location">
    <subcellularLocation>
        <location evidence="1 11">Mitochondrion inner membrane</location>
    </subcellularLocation>
</comment>
<evidence type="ECO:0000256" key="1">
    <source>
        <dbReference type="ARBA" id="ARBA00004273"/>
    </source>
</evidence>
<keyword evidence="13" id="KW-1185">Reference proteome</keyword>
<evidence type="ECO:0000256" key="9">
    <source>
        <dbReference type="ARBA" id="ARBA00023136"/>
    </source>
</evidence>
<keyword evidence="9" id="KW-0472">Membrane</keyword>
<dbReference type="GO" id="GO:0015078">
    <property type="term" value="F:proton transmembrane transporter activity"/>
    <property type="evidence" value="ECO:0007669"/>
    <property type="project" value="InterPro"/>
</dbReference>
<evidence type="ECO:0000256" key="8">
    <source>
        <dbReference type="ARBA" id="ARBA00023128"/>
    </source>
</evidence>
<dbReference type="GO" id="GO:0005743">
    <property type="term" value="C:mitochondrial inner membrane"/>
    <property type="evidence" value="ECO:0007669"/>
    <property type="project" value="UniProtKB-SubCell"/>
</dbReference>
<protein>
    <recommendedName>
        <fullName evidence="11">ATP synthase F(0) complex subunit e, mitochondrial</fullName>
    </recommendedName>
</protein>
<comment type="function">
    <text evidence="11">Subunit e, of the mitochondrial membrane ATP synthase complex (F(1)F(0) ATP synthase or Complex V) that produces ATP from ADP in the presence of a proton gradient across the membrane which is generated by electron transport complexes of the respiratory chain. ATP synthase complex consist of a soluble F(1) head domain - the catalytic core - and a membrane F(1) domain - the membrane proton channel. These two domains are linked by a central stalk rotating inside the F(1) region and a stationary peripheral stalk. During catalysis, ATP synthesis in the catalytic domain of F(1) is coupled via a rotary mechanism of the central stalk subunits to proton translocation. In vivo, can only synthesize ATP although its ATP hydrolase activity can be activated artificially in vitro. Part of the complex F(0) domain.</text>
</comment>
<evidence type="ECO:0000313" key="13">
    <source>
        <dbReference type="Proteomes" id="UP000235786"/>
    </source>
</evidence>
<name>A0A2J6RTC6_HYAVF</name>
<dbReference type="Pfam" id="PF05680">
    <property type="entry name" value="ATP-synt_E"/>
    <property type="match status" value="1"/>
</dbReference>
<reference evidence="12 13" key="1">
    <citation type="submission" date="2016-04" db="EMBL/GenBank/DDBJ databases">
        <title>A degradative enzymes factory behind the ericoid mycorrhizal symbiosis.</title>
        <authorList>
            <consortium name="DOE Joint Genome Institute"/>
            <person name="Martino E."/>
            <person name="Morin E."/>
            <person name="Grelet G."/>
            <person name="Kuo A."/>
            <person name="Kohler A."/>
            <person name="Daghino S."/>
            <person name="Barry K."/>
            <person name="Choi C."/>
            <person name="Cichocki N."/>
            <person name="Clum A."/>
            <person name="Copeland A."/>
            <person name="Hainaut M."/>
            <person name="Haridas S."/>
            <person name="Labutti K."/>
            <person name="Lindquist E."/>
            <person name="Lipzen A."/>
            <person name="Khouja H.-R."/>
            <person name="Murat C."/>
            <person name="Ohm R."/>
            <person name="Olson A."/>
            <person name="Spatafora J."/>
            <person name="Veneault-Fourrey C."/>
            <person name="Henrissat B."/>
            <person name="Grigoriev I."/>
            <person name="Martin F."/>
            <person name="Perotto S."/>
        </authorList>
    </citation>
    <scope>NUCLEOTIDE SEQUENCE [LARGE SCALE GENOMIC DNA]</scope>
    <source>
        <strain evidence="12 13">F</strain>
    </source>
</reference>
<keyword evidence="3 11" id="KW-0813">Transport</keyword>
<evidence type="ECO:0000256" key="3">
    <source>
        <dbReference type="ARBA" id="ARBA00022448"/>
    </source>
</evidence>
<keyword evidence="8 11" id="KW-0496">Mitochondrion</keyword>
<sequence>MASTGVNVLRYSALGAGIFYGLYHQAKLSSAAKLAAINRDYEHKQQLIDRAKAEYSKSKLPASAKTESGDIIRDPNDSRFDLEAYLKVVDAESQ</sequence>
<evidence type="ECO:0000256" key="4">
    <source>
        <dbReference type="ARBA" id="ARBA00022547"/>
    </source>
</evidence>
<evidence type="ECO:0000256" key="5">
    <source>
        <dbReference type="ARBA" id="ARBA00022781"/>
    </source>
</evidence>
<organism evidence="12 13">
    <name type="scientific">Hyaloscypha variabilis (strain UAMH 11265 / GT02V1 / F)</name>
    <name type="common">Meliniomyces variabilis</name>
    <dbReference type="NCBI Taxonomy" id="1149755"/>
    <lineage>
        <taxon>Eukaryota</taxon>
        <taxon>Fungi</taxon>
        <taxon>Dikarya</taxon>
        <taxon>Ascomycota</taxon>
        <taxon>Pezizomycotina</taxon>
        <taxon>Leotiomycetes</taxon>
        <taxon>Helotiales</taxon>
        <taxon>Hyaloscyphaceae</taxon>
        <taxon>Hyaloscypha</taxon>
        <taxon>Hyaloscypha variabilis</taxon>
    </lineage>
</organism>
<dbReference type="Proteomes" id="UP000235786">
    <property type="component" value="Unassembled WGS sequence"/>
</dbReference>
<keyword evidence="5 11" id="KW-0375">Hydrogen ion transport</keyword>
<evidence type="ECO:0000256" key="11">
    <source>
        <dbReference type="RuleBase" id="RU367005"/>
    </source>
</evidence>
<dbReference type="InterPro" id="IPR008386">
    <property type="entry name" value="ATP_synth_F0_esu_mt"/>
</dbReference>
<proteinExistence type="inferred from homology"/>
<comment type="subunit">
    <text evidence="11">F-type ATPases have 2 components, CF(1) - the catalytic core - and CF(0) - the membrane proton channel. CF(1) and CF(0) have multiple subunits.</text>
</comment>
<accession>A0A2J6RTC6</accession>
<keyword evidence="6 11" id="KW-0999">Mitochondrion inner membrane</keyword>
<keyword evidence="4 11" id="KW-0138">CF(0)</keyword>
<evidence type="ECO:0000256" key="2">
    <source>
        <dbReference type="ARBA" id="ARBA00007333"/>
    </source>
</evidence>
<evidence type="ECO:0000256" key="7">
    <source>
        <dbReference type="ARBA" id="ARBA00023065"/>
    </source>
</evidence>
<dbReference type="OrthoDB" id="2125027at2759"/>
<dbReference type="STRING" id="1149755.A0A2J6RTC6"/>
<gene>
    <name evidence="12" type="ORF">L207DRAFT_543734</name>
</gene>
<keyword evidence="10 11" id="KW-0066">ATP synthesis</keyword>
<evidence type="ECO:0000313" key="12">
    <source>
        <dbReference type="EMBL" id="PMD41769.1"/>
    </source>
</evidence>
<evidence type="ECO:0000256" key="6">
    <source>
        <dbReference type="ARBA" id="ARBA00022792"/>
    </source>
</evidence>
<comment type="similarity">
    <text evidence="2 11">Belongs to the ATPase e subunit family.</text>
</comment>
<keyword evidence="7 11" id="KW-0406">Ion transport</keyword>
<dbReference type="AlphaFoldDB" id="A0A2J6RTC6"/>
<dbReference type="EMBL" id="KZ613944">
    <property type="protein sequence ID" value="PMD41769.1"/>
    <property type="molecule type" value="Genomic_DNA"/>
</dbReference>
<dbReference type="GO" id="GO:0045259">
    <property type="term" value="C:proton-transporting ATP synthase complex"/>
    <property type="evidence" value="ECO:0007669"/>
    <property type="project" value="UniProtKB-UniRule"/>
</dbReference>
<dbReference type="GO" id="GO:0015986">
    <property type="term" value="P:proton motive force-driven ATP synthesis"/>
    <property type="evidence" value="ECO:0007669"/>
    <property type="project" value="InterPro"/>
</dbReference>
<evidence type="ECO:0000256" key="10">
    <source>
        <dbReference type="ARBA" id="ARBA00023310"/>
    </source>
</evidence>